<feature type="domain" description="HD-GYP" evidence="1">
    <location>
        <begin position="212"/>
        <end position="317"/>
    </location>
</feature>
<dbReference type="InterPro" id="IPR003607">
    <property type="entry name" value="HD/PDEase_dom"/>
</dbReference>
<dbReference type="CDD" id="cd00077">
    <property type="entry name" value="HDc"/>
    <property type="match status" value="2"/>
</dbReference>
<sequence>MKQKIDINLFEMVTSIANVVNILDYSANIHQEQVAYISFRIAKGFELNSKEREELILAAIIHDIGAFSFEDKLEVLDFDTSGMLKHSEIGAALLAESKFFARISKIIKYHHLDWNYGENNNLAGIELPLSSQILHLADKISILIESEENVLNQADEIMKKIKVNSAKKFNPQLVKVFLELAEREEFWLSSVTPDLIKRVLAEEIKQNRISLDIDELLDLSKIFSRIIDFRSPFTLTHSRGVAIVAEKLAELIGWSDYDCKKMRIAGYFHDLGKLAVPTEILEKPGKLSEEEFNIIRSHTFYTYYVLDPIESLSDIKE</sequence>
<dbReference type="EMBL" id="SOEG01000003">
    <property type="protein sequence ID" value="TDX53197.1"/>
    <property type="molecule type" value="Genomic_DNA"/>
</dbReference>
<dbReference type="AlphaFoldDB" id="A0A4R8H125"/>
<dbReference type="Pfam" id="PF13487">
    <property type="entry name" value="HD_5"/>
    <property type="match status" value="1"/>
</dbReference>
<name>A0A4R8H125_9FIRM</name>
<dbReference type="SMART" id="SM00471">
    <property type="entry name" value="HDc"/>
    <property type="match status" value="2"/>
</dbReference>
<evidence type="ECO:0000313" key="2">
    <source>
        <dbReference type="EMBL" id="TDX53197.1"/>
    </source>
</evidence>
<dbReference type="InterPro" id="IPR006674">
    <property type="entry name" value="HD_domain"/>
</dbReference>
<evidence type="ECO:0000313" key="3">
    <source>
        <dbReference type="Proteomes" id="UP000295832"/>
    </source>
</evidence>
<dbReference type="PROSITE" id="PS51832">
    <property type="entry name" value="HD_GYP"/>
    <property type="match status" value="2"/>
</dbReference>
<keyword evidence="3" id="KW-1185">Reference proteome</keyword>
<dbReference type="InterPro" id="IPR052020">
    <property type="entry name" value="Cyclic_di-GMP/3'3'-cGAMP_PDE"/>
</dbReference>
<dbReference type="Gene3D" id="1.10.3210.10">
    <property type="entry name" value="Hypothetical protein af1432"/>
    <property type="match status" value="2"/>
</dbReference>
<dbReference type="Proteomes" id="UP000295832">
    <property type="component" value="Unassembled WGS sequence"/>
</dbReference>
<dbReference type="PANTHER" id="PTHR45228">
    <property type="entry name" value="CYCLIC DI-GMP PHOSPHODIESTERASE TM_0186-RELATED"/>
    <property type="match status" value="1"/>
</dbReference>
<dbReference type="SUPFAM" id="SSF109604">
    <property type="entry name" value="HD-domain/PDEase-like"/>
    <property type="match status" value="2"/>
</dbReference>
<gene>
    <name evidence="2" type="ORF">C7959_10349</name>
</gene>
<protein>
    <submittedName>
        <fullName evidence="2">HD domain-containing protein</fullName>
    </submittedName>
</protein>
<feature type="domain" description="HD-GYP" evidence="1">
    <location>
        <begin position="5"/>
        <end position="193"/>
    </location>
</feature>
<dbReference type="STRING" id="926561.GCA_000379025_01729"/>
<comment type="caution">
    <text evidence="2">The sequence shown here is derived from an EMBL/GenBank/DDBJ whole genome shotgun (WGS) entry which is preliminary data.</text>
</comment>
<proteinExistence type="predicted"/>
<dbReference type="InterPro" id="IPR037522">
    <property type="entry name" value="HD_GYP_dom"/>
</dbReference>
<organism evidence="2 3">
    <name type="scientific">Orenia marismortui</name>
    <dbReference type="NCBI Taxonomy" id="46469"/>
    <lineage>
        <taxon>Bacteria</taxon>
        <taxon>Bacillati</taxon>
        <taxon>Bacillota</taxon>
        <taxon>Clostridia</taxon>
        <taxon>Halanaerobiales</taxon>
        <taxon>Halobacteroidaceae</taxon>
        <taxon>Orenia</taxon>
    </lineage>
</organism>
<accession>A0A4R8H125</accession>
<evidence type="ECO:0000259" key="1">
    <source>
        <dbReference type="PROSITE" id="PS51832"/>
    </source>
</evidence>
<reference evidence="2 3" key="1">
    <citation type="submission" date="2019-03" db="EMBL/GenBank/DDBJ databases">
        <title>Subsurface microbial communities from deep shales in Ohio and West Virginia, USA.</title>
        <authorList>
            <person name="Wrighton K."/>
        </authorList>
    </citation>
    <scope>NUCLEOTIDE SEQUENCE [LARGE SCALE GENOMIC DNA]</scope>
    <source>
        <strain evidence="2 3">MSL 6dP</strain>
    </source>
</reference>
<dbReference type="Pfam" id="PF01966">
    <property type="entry name" value="HD"/>
    <property type="match status" value="1"/>
</dbReference>